<evidence type="ECO:0000313" key="1">
    <source>
        <dbReference type="EMBL" id="KAK6917800.1"/>
    </source>
</evidence>
<dbReference type="EMBL" id="JBAMMX010000023">
    <property type="protein sequence ID" value="KAK6917800.1"/>
    <property type="molecule type" value="Genomic_DNA"/>
</dbReference>
<protein>
    <submittedName>
        <fullName evidence="1">Uncharacterized protein</fullName>
    </submittedName>
</protein>
<gene>
    <name evidence="1" type="ORF">RJ641_018551</name>
</gene>
<feature type="non-terminal residue" evidence="1">
    <location>
        <position position="239"/>
    </location>
</feature>
<comment type="caution">
    <text evidence="1">The sequence shown here is derived from an EMBL/GenBank/DDBJ whole genome shotgun (WGS) entry which is preliminary data.</text>
</comment>
<dbReference type="Proteomes" id="UP001370490">
    <property type="component" value="Unassembled WGS sequence"/>
</dbReference>
<evidence type="ECO:0000313" key="2">
    <source>
        <dbReference type="Proteomes" id="UP001370490"/>
    </source>
</evidence>
<name>A0AAN8ULL2_9MAGN</name>
<accession>A0AAN8ULL2</accession>
<reference evidence="1 2" key="1">
    <citation type="submission" date="2023-12" db="EMBL/GenBank/DDBJ databases">
        <title>A high-quality genome assembly for Dillenia turbinata (Dilleniales).</title>
        <authorList>
            <person name="Chanderbali A."/>
        </authorList>
    </citation>
    <scope>NUCLEOTIDE SEQUENCE [LARGE SCALE GENOMIC DNA]</scope>
    <source>
        <strain evidence="1">LSX21</strain>
        <tissue evidence="1">Leaf</tissue>
    </source>
</reference>
<organism evidence="1 2">
    <name type="scientific">Dillenia turbinata</name>
    <dbReference type="NCBI Taxonomy" id="194707"/>
    <lineage>
        <taxon>Eukaryota</taxon>
        <taxon>Viridiplantae</taxon>
        <taxon>Streptophyta</taxon>
        <taxon>Embryophyta</taxon>
        <taxon>Tracheophyta</taxon>
        <taxon>Spermatophyta</taxon>
        <taxon>Magnoliopsida</taxon>
        <taxon>eudicotyledons</taxon>
        <taxon>Gunneridae</taxon>
        <taxon>Pentapetalae</taxon>
        <taxon>Dilleniales</taxon>
        <taxon>Dilleniaceae</taxon>
        <taxon>Dillenia</taxon>
    </lineage>
</organism>
<keyword evidence="2" id="KW-1185">Reference proteome</keyword>
<dbReference type="AlphaFoldDB" id="A0AAN8ULL2"/>
<proteinExistence type="predicted"/>
<sequence length="239" mass="25265">MTSGVLPSQIAVDPVLATPHKSLALWRRIPFLNPVISHLKLSCHLLLGSSFINWNSLPCSTCVNIPPIKESQSSNFLELLSSPVKKALGFFTSHSLLKSLRAELRAKLMQVDMSIWCGTAVPTQTTNHPSPLPCIEDLLTSQFSPLDLLLISASTVSTTESASDELEPLSSALIPSFSTGFFSSSSNMGGSCSGLTSTMCSLNMATESVLSASASASASASFTKRLSTQDSANLSSAVH</sequence>